<gene>
    <name evidence="4" type="ORF">brsh051_00150</name>
</gene>
<dbReference type="Proteomes" id="UP001431656">
    <property type="component" value="Chromosome"/>
</dbReference>
<evidence type="ECO:0000259" key="3">
    <source>
        <dbReference type="Pfam" id="PF04205"/>
    </source>
</evidence>
<feature type="region of interest" description="Disordered" evidence="1">
    <location>
        <begin position="37"/>
        <end position="75"/>
    </location>
</feature>
<dbReference type="RefSeq" id="WP_286266372.1">
    <property type="nucleotide sequence ID" value="NZ_AP028056.1"/>
</dbReference>
<keyword evidence="5" id="KW-1185">Reference proteome</keyword>
<sequence>MTPSAAFTKRVRYGAAVAGLAGILVFAGCSAETDASEETPAAATSESSSTSTARTTAASTGKYADGTYTASGSYQTPETVETISVTLTLDNDVITEVNVIGDPQARETQQYQGQFIGGISDVVVGKNIDEISVSRVAGSSLTSKGFNSAVDKIKSEASS</sequence>
<feature type="domain" description="FMN-binding" evidence="3">
    <location>
        <begin position="82"/>
        <end position="152"/>
    </location>
</feature>
<evidence type="ECO:0000313" key="4">
    <source>
        <dbReference type="EMBL" id="BEH00734.1"/>
    </source>
</evidence>
<dbReference type="KEGG" id="broo:brsh051_00150"/>
<keyword evidence="2" id="KW-0732">Signal</keyword>
<dbReference type="EMBL" id="AP028056">
    <property type="protein sequence ID" value="BEH00734.1"/>
    <property type="molecule type" value="Genomic_DNA"/>
</dbReference>
<evidence type="ECO:0000313" key="5">
    <source>
        <dbReference type="Proteomes" id="UP001431656"/>
    </source>
</evidence>
<dbReference type="GO" id="GO:0010181">
    <property type="term" value="F:FMN binding"/>
    <property type="evidence" value="ECO:0007669"/>
    <property type="project" value="InterPro"/>
</dbReference>
<dbReference type="InterPro" id="IPR007329">
    <property type="entry name" value="FMN-bd"/>
</dbReference>
<dbReference type="GO" id="GO:0016020">
    <property type="term" value="C:membrane"/>
    <property type="evidence" value="ECO:0007669"/>
    <property type="project" value="InterPro"/>
</dbReference>
<dbReference type="Pfam" id="PF04205">
    <property type="entry name" value="FMN_bind"/>
    <property type="match status" value="1"/>
</dbReference>
<reference evidence="4" key="1">
    <citation type="journal article" date="2024" name="Int. J. Syst. Evol. Microbiol.">
        <title>Brooklawnia propionicigenes sp. nov., a facultatively anaerobic, propionate-producing bacterium isolated from a methanogenic reactor treating waste from cattle farms.</title>
        <authorList>
            <person name="Akita Y."/>
            <person name="Ueki A."/>
            <person name="Tonouchi A."/>
            <person name="Sugawara Y."/>
            <person name="Honma S."/>
            <person name="Kaku N."/>
            <person name="Ueki K."/>
        </authorList>
    </citation>
    <scope>NUCLEOTIDE SEQUENCE</scope>
    <source>
        <strain evidence="4">SH051</strain>
    </source>
</reference>
<organism evidence="4 5">
    <name type="scientific">Brooklawnia propionicigenes</name>
    <dbReference type="NCBI Taxonomy" id="3041175"/>
    <lineage>
        <taxon>Bacteria</taxon>
        <taxon>Bacillati</taxon>
        <taxon>Actinomycetota</taxon>
        <taxon>Actinomycetes</taxon>
        <taxon>Propionibacteriales</taxon>
        <taxon>Propionibacteriaceae</taxon>
        <taxon>Brooklawnia</taxon>
    </lineage>
</organism>
<proteinExistence type="predicted"/>
<name>A0AAN0MEE6_9ACTN</name>
<feature type="signal peptide" evidence="2">
    <location>
        <begin position="1"/>
        <end position="31"/>
    </location>
</feature>
<accession>A0AAN0MEE6</accession>
<feature type="chain" id="PRO_5042942729" description="FMN-binding domain-containing protein" evidence="2">
    <location>
        <begin position="32"/>
        <end position="159"/>
    </location>
</feature>
<dbReference type="AlphaFoldDB" id="A0AAN0MEE6"/>
<feature type="compositionally biased region" description="Low complexity" evidence="1">
    <location>
        <begin position="37"/>
        <end position="60"/>
    </location>
</feature>
<evidence type="ECO:0000256" key="2">
    <source>
        <dbReference type="SAM" id="SignalP"/>
    </source>
</evidence>
<protein>
    <recommendedName>
        <fullName evidence="3">FMN-binding domain-containing protein</fullName>
    </recommendedName>
</protein>
<evidence type="ECO:0000256" key="1">
    <source>
        <dbReference type="SAM" id="MobiDB-lite"/>
    </source>
</evidence>